<accession>A0A059P5I0</accession>
<protein>
    <recommendedName>
        <fullName evidence="4">NADH-ubiquinone oxidoreductase chain 6</fullName>
        <ecNumber evidence="3">7.1.1.2</ecNumber>
    </recommendedName>
    <alternativeName>
        <fullName evidence="14">NADH dehydrogenase subunit 6</fullName>
    </alternativeName>
</protein>
<comment type="catalytic activity">
    <reaction evidence="15">
        <text>a ubiquinone + NADH + 5 H(+)(in) = a ubiquinol + NAD(+) + 4 H(+)(out)</text>
        <dbReference type="Rhea" id="RHEA:29091"/>
        <dbReference type="Rhea" id="RHEA-COMP:9565"/>
        <dbReference type="Rhea" id="RHEA-COMP:9566"/>
        <dbReference type="ChEBI" id="CHEBI:15378"/>
        <dbReference type="ChEBI" id="CHEBI:16389"/>
        <dbReference type="ChEBI" id="CHEBI:17976"/>
        <dbReference type="ChEBI" id="CHEBI:57540"/>
        <dbReference type="ChEBI" id="CHEBI:57945"/>
        <dbReference type="EC" id="7.1.1.2"/>
    </reaction>
</comment>
<dbReference type="GO" id="GO:0031966">
    <property type="term" value="C:mitochondrial membrane"/>
    <property type="evidence" value="ECO:0007669"/>
    <property type="project" value="UniProtKB-SubCell"/>
</dbReference>
<keyword evidence="6" id="KW-0679">Respiratory chain</keyword>
<dbReference type="CTD" id="4541"/>
<comment type="subcellular location">
    <subcellularLocation>
        <location evidence="1">Mitochondrion membrane</location>
        <topology evidence="1">Multi-pass membrane protein</topology>
    </subcellularLocation>
</comment>
<evidence type="ECO:0000256" key="14">
    <source>
        <dbReference type="ARBA" id="ARBA00031019"/>
    </source>
</evidence>
<gene>
    <name evidence="17" type="primary">ND6</name>
</gene>
<evidence type="ECO:0000256" key="3">
    <source>
        <dbReference type="ARBA" id="ARBA00012944"/>
    </source>
</evidence>
<evidence type="ECO:0000256" key="4">
    <source>
        <dbReference type="ARBA" id="ARBA00021095"/>
    </source>
</evidence>
<evidence type="ECO:0000256" key="11">
    <source>
        <dbReference type="ARBA" id="ARBA00023027"/>
    </source>
</evidence>
<dbReference type="PANTHER" id="PTHR11435:SF1">
    <property type="entry name" value="NADH-UBIQUINONE OXIDOREDUCTASE CHAIN 6"/>
    <property type="match status" value="1"/>
</dbReference>
<dbReference type="InterPro" id="IPR050269">
    <property type="entry name" value="ComplexI_Subunit6"/>
</dbReference>
<dbReference type="EC" id="7.1.1.2" evidence="3"/>
<feature type="transmembrane region" description="Helical" evidence="16">
    <location>
        <begin position="45"/>
        <end position="68"/>
    </location>
</feature>
<sequence length="165" mass="19404">MMTSLILVLNMMFMSVKHPMSMGLILIIQTIMVSMYIGVKMKTFFMSYLMLIMILSGMLVLFIYMASVASNEKFKYSNKMLMSFIIMFILIWVSTYKLKWTIVSNKVMSNTHLLFNKESDIQFLSKMFSECMSITIMLMLYLFYTMIVVNFMVSNHQGTMKTKYK</sequence>
<evidence type="ECO:0000256" key="9">
    <source>
        <dbReference type="ARBA" id="ARBA00022982"/>
    </source>
</evidence>
<dbReference type="GeneID" id="17427419"/>
<dbReference type="EMBL" id="JQ806057">
    <property type="protein sequence ID" value="AFI54859.1"/>
    <property type="molecule type" value="Genomic_DNA"/>
</dbReference>
<evidence type="ECO:0000256" key="8">
    <source>
        <dbReference type="ARBA" id="ARBA00022967"/>
    </source>
</evidence>
<keyword evidence="9" id="KW-0249">Electron transport</keyword>
<dbReference type="AlphaFoldDB" id="A0A059P5I0"/>
<feature type="transmembrane region" description="Helical" evidence="16">
    <location>
        <begin position="21"/>
        <end position="39"/>
    </location>
</feature>
<keyword evidence="5" id="KW-0813">Transport</keyword>
<keyword evidence="13 16" id="KW-0472">Membrane</keyword>
<evidence type="ECO:0000256" key="10">
    <source>
        <dbReference type="ARBA" id="ARBA00022989"/>
    </source>
</evidence>
<feature type="transmembrane region" description="Helical" evidence="16">
    <location>
        <begin position="80"/>
        <end position="98"/>
    </location>
</feature>
<evidence type="ECO:0000256" key="12">
    <source>
        <dbReference type="ARBA" id="ARBA00023128"/>
    </source>
</evidence>
<keyword evidence="12 17" id="KW-0496">Mitochondrion</keyword>
<keyword evidence="10 16" id="KW-1133">Transmembrane helix</keyword>
<organism evidence="17">
    <name type="scientific">Nesidiocoris tenuis</name>
    <dbReference type="NCBI Taxonomy" id="355587"/>
    <lineage>
        <taxon>Eukaryota</taxon>
        <taxon>Metazoa</taxon>
        <taxon>Ecdysozoa</taxon>
        <taxon>Arthropoda</taxon>
        <taxon>Hexapoda</taxon>
        <taxon>Insecta</taxon>
        <taxon>Pterygota</taxon>
        <taxon>Neoptera</taxon>
        <taxon>Paraneoptera</taxon>
        <taxon>Hemiptera</taxon>
        <taxon>Heteroptera</taxon>
        <taxon>Panheteroptera</taxon>
        <taxon>Cimicomorpha</taxon>
        <taxon>Miridae</taxon>
        <taxon>Dicyphina</taxon>
        <taxon>Nesidiocoris</taxon>
    </lineage>
</organism>
<dbReference type="PANTHER" id="PTHR11435">
    <property type="entry name" value="NADH UBIQUINONE OXIDOREDUCTASE SUBUNIT ND6"/>
    <property type="match status" value="1"/>
</dbReference>
<comment type="similarity">
    <text evidence="2">Belongs to the complex I subunit 6 family.</text>
</comment>
<evidence type="ECO:0000256" key="15">
    <source>
        <dbReference type="ARBA" id="ARBA00049551"/>
    </source>
</evidence>
<evidence type="ECO:0000256" key="2">
    <source>
        <dbReference type="ARBA" id="ARBA00005698"/>
    </source>
</evidence>
<evidence type="ECO:0000256" key="16">
    <source>
        <dbReference type="SAM" id="Phobius"/>
    </source>
</evidence>
<evidence type="ECO:0000256" key="5">
    <source>
        <dbReference type="ARBA" id="ARBA00022448"/>
    </source>
</evidence>
<dbReference type="RefSeq" id="YP_008757644.1">
    <property type="nucleotide sequence ID" value="NC_022677.1"/>
</dbReference>
<proteinExistence type="inferred from homology"/>
<reference evidence="17" key="1">
    <citation type="journal article" date="2012" name="Zootaxa">
        <title>The complete mitochondrial genome of the plant bug Nesidiocoris tenuis (Reuter) (Hemiptera: Miridae: Bryocorinae: Dicyphini).</title>
        <authorList>
            <person name="Dai X."/>
            <person name="Xun H.Z."/>
            <person name="Chang J."/>
            <person name="Zhang J."/>
            <person name="Hu B.W."/>
            <person name="Li H."/>
            <person name="Yuan X.Q."/>
            <person name="Cai W.Z."/>
        </authorList>
    </citation>
    <scope>NUCLEOTIDE SEQUENCE</scope>
</reference>
<dbReference type="GO" id="GO:0008137">
    <property type="term" value="F:NADH dehydrogenase (ubiquinone) activity"/>
    <property type="evidence" value="ECO:0007669"/>
    <property type="project" value="UniProtKB-EC"/>
</dbReference>
<keyword evidence="11" id="KW-0520">NAD</keyword>
<name>A0A059P5I0_9HEMI</name>
<evidence type="ECO:0000256" key="7">
    <source>
        <dbReference type="ARBA" id="ARBA00022692"/>
    </source>
</evidence>
<evidence type="ECO:0000256" key="13">
    <source>
        <dbReference type="ARBA" id="ARBA00023136"/>
    </source>
</evidence>
<geneLocation type="mitochondrion" evidence="17"/>
<keyword evidence="8" id="KW-1278">Translocase</keyword>
<evidence type="ECO:0000256" key="6">
    <source>
        <dbReference type="ARBA" id="ARBA00022660"/>
    </source>
</evidence>
<evidence type="ECO:0000313" key="17">
    <source>
        <dbReference type="EMBL" id="AFI54859.1"/>
    </source>
</evidence>
<feature type="transmembrane region" description="Helical" evidence="16">
    <location>
        <begin position="132"/>
        <end position="153"/>
    </location>
</feature>
<evidence type="ECO:0000256" key="1">
    <source>
        <dbReference type="ARBA" id="ARBA00004225"/>
    </source>
</evidence>
<keyword evidence="7 16" id="KW-0812">Transmembrane</keyword>